<organism evidence="5 6">
    <name type="scientific">Microbacterium marmarense</name>
    <dbReference type="NCBI Taxonomy" id="3122051"/>
    <lineage>
        <taxon>Bacteria</taxon>
        <taxon>Bacillati</taxon>
        <taxon>Actinomycetota</taxon>
        <taxon>Actinomycetes</taxon>
        <taxon>Micrococcales</taxon>
        <taxon>Microbacteriaceae</taxon>
        <taxon>Microbacterium</taxon>
    </lineage>
</organism>
<evidence type="ECO:0000256" key="3">
    <source>
        <dbReference type="ARBA" id="ARBA00022801"/>
    </source>
</evidence>
<reference evidence="5 6" key="1">
    <citation type="submission" date="2024-02" db="EMBL/GenBank/DDBJ databases">
        <authorList>
            <person name="Saticioglu I.B."/>
        </authorList>
    </citation>
    <scope>NUCLEOTIDE SEQUENCE [LARGE SCALE GENOMIC DNA]</scope>
    <source>
        <strain evidence="5 6">Mu-86</strain>
    </source>
</reference>
<evidence type="ECO:0000256" key="1">
    <source>
        <dbReference type="ARBA" id="ARBA00008779"/>
    </source>
</evidence>
<keyword evidence="3" id="KW-0378">Hydrolase</keyword>
<evidence type="ECO:0000313" key="5">
    <source>
        <dbReference type="EMBL" id="MEJ1154722.1"/>
    </source>
</evidence>
<name>A0ABU8LSE3_9MICO</name>
<dbReference type="PANTHER" id="PTHR45953:SF1">
    <property type="entry name" value="IDURONATE 2-SULFATASE"/>
    <property type="match status" value="1"/>
</dbReference>
<dbReference type="InterPro" id="IPR024607">
    <property type="entry name" value="Sulfatase_CS"/>
</dbReference>
<dbReference type="Gene3D" id="3.40.720.10">
    <property type="entry name" value="Alkaline Phosphatase, subunit A"/>
    <property type="match status" value="1"/>
</dbReference>
<proteinExistence type="inferred from homology"/>
<keyword evidence="6" id="KW-1185">Reference proteome</keyword>
<evidence type="ECO:0000259" key="4">
    <source>
        <dbReference type="Pfam" id="PF00884"/>
    </source>
</evidence>
<evidence type="ECO:0000256" key="2">
    <source>
        <dbReference type="ARBA" id="ARBA00022723"/>
    </source>
</evidence>
<dbReference type="Pfam" id="PF00884">
    <property type="entry name" value="Sulfatase"/>
    <property type="match status" value="1"/>
</dbReference>
<gene>
    <name evidence="5" type="ORF">WDU96_03795</name>
</gene>
<sequence>MIMADQLKATALPQYGNPDVLTPSLDRLADRAVRYDLAFTPHPLCTPSRVSLWTGAYPHNHGVRTNELTAPVDRDNYLRAFHRAGYSLALLGKNHCFGADDLGLFDVYKDFSHTGRTDGGDERDRRFLRWMADADYSQLWETRTAPLAAEDCPAARVTEESCRFIESAVEPFLLWMSLPEPHEPYHAPEPFASMYDPDEVQLPDWTGTEGIDEPVRQRLYRELCGFADIDDRSLREAVAMYYAMISFVDSCVGRVLDALERFDRHRDTIVVFVSDHGDFGGERGLMVKCNSLVDALTRIPLLVSVPGAAGAGTVVNDPVSLIDVMPTLAHLAGVEAIEQSRGRNLPGLELATQPRSAVFAEYGAGATPMSYSAGVEAAGAMPATLRPLLRAAEAEGRPKMVRTSRWKYIYDPLDPVDELFDLAADPHELRNLAADPDFSHIVADMRRLLLDWSINTEDAFPVPLYFDASDLAPTSDAHFAPFGA</sequence>
<dbReference type="PANTHER" id="PTHR45953">
    <property type="entry name" value="IDURONATE 2-SULFATASE"/>
    <property type="match status" value="1"/>
</dbReference>
<comment type="similarity">
    <text evidence="1">Belongs to the sulfatase family.</text>
</comment>
<accession>A0ABU8LSE3</accession>
<dbReference type="InterPro" id="IPR017850">
    <property type="entry name" value="Alkaline_phosphatase_core_sf"/>
</dbReference>
<keyword evidence="2" id="KW-0479">Metal-binding</keyword>
<evidence type="ECO:0000313" key="6">
    <source>
        <dbReference type="Proteomes" id="UP001368654"/>
    </source>
</evidence>
<dbReference type="PROSITE" id="PS00523">
    <property type="entry name" value="SULFATASE_1"/>
    <property type="match status" value="1"/>
</dbReference>
<dbReference type="RefSeq" id="WP_337337644.1">
    <property type="nucleotide sequence ID" value="NZ_JBBDGL010000001.1"/>
</dbReference>
<protein>
    <submittedName>
        <fullName evidence="5">Sulfatase-like hydrolase/transferase</fullName>
    </submittedName>
</protein>
<feature type="domain" description="Sulfatase N-terminal" evidence="4">
    <location>
        <begin position="2"/>
        <end position="334"/>
    </location>
</feature>
<dbReference type="EMBL" id="JBBDGL010000001">
    <property type="protein sequence ID" value="MEJ1154722.1"/>
    <property type="molecule type" value="Genomic_DNA"/>
</dbReference>
<comment type="caution">
    <text evidence="5">The sequence shown here is derived from an EMBL/GenBank/DDBJ whole genome shotgun (WGS) entry which is preliminary data.</text>
</comment>
<dbReference type="SUPFAM" id="SSF53649">
    <property type="entry name" value="Alkaline phosphatase-like"/>
    <property type="match status" value="1"/>
</dbReference>
<dbReference type="InterPro" id="IPR000917">
    <property type="entry name" value="Sulfatase_N"/>
</dbReference>
<dbReference type="Proteomes" id="UP001368654">
    <property type="component" value="Unassembled WGS sequence"/>
</dbReference>